<sequence>MPEPKLRQTPSPVGRPWVRRGLFGAAAVAGLAALALYGIGGGDKAQAACAASPETLAAVAKAARGEVAGVVAPSEPRPLPPLAFQDASGAGLGLDRFKGKVVLLNLWATWCAPCRKEMPALDRLQAERGGADFEVVAVSLDFGATDKPKAFLKEIGSQNLAFYADPSNKVFRDLRAVGRGSGMPTTLILDRAGCEIGFLPGPAEWASADALKLIDAALGR</sequence>
<evidence type="ECO:0000259" key="3">
    <source>
        <dbReference type="PROSITE" id="PS51352"/>
    </source>
</evidence>
<dbReference type="Gene3D" id="3.40.30.10">
    <property type="entry name" value="Glutaredoxin"/>
    <property type="match status" value="1"/>
</dbReference>
<comment type="caution">
    <text evidence="4">The sequence shown here is derived from an EMBL/GenBank/DDBJ whole genome shotgun (WGS) entry which is preliminary data.</text>
</comment>
<dbReference type="SUPFAM" id="SSF52833">
    <property type="entry name" value="Thioredoxin-like"/>
    <property type="match status" value="1"/>
</dbReference>
<dbReference type="InterPro" id="IPR013766">
    <property type="entry name" value="Thioredoxin_domain"/>
</dbReference>
<dbReference type="EMBL" id="JBHTMX010000173">
    <property type="protein sequence ID" value="MFD1333141.1"/>
    <property type="molecule type" value="Genomic_DNA"/>
</dbReference>
<name>A0ABW3ZA54_9HYPH</name>
<dbReference type="RefSeq" id="WP_378776425.1">
    <property type="nucleotide sequence ID" value="NZ_JBHTMX010000173.1"/>
</dbReference>
<keyword evidence="1" id="KW-0676">Redox-active center</keyword>
<keyword evidence="2" id="KW-1133">Transmembrane helix</keyword>
<feature type="transmembrane region" description="Helical" evidence="2">
    <location>
        <begin position="21"/>
        <end position="40"/>
    </location>
</feature>
<dbReference type="PROSITE" id="PS51352">
    <property type="entry name" value="THIOREDOXIN_2"/>
    <property type="match status" value="1"/>
</dbReference>
<evidence type="ECO:0000256" key="1">
    <source>
        <dbReference type="ARBA" id="ARBA00023284"/>
    </source>
</evidence>
<dbReference type="NCBIfam" id="NF047696">
    <property type="entry name" value="ThlDiSintTplARhiz"/>
    <property type="match status" value="1"/>
</dbReference>
<feature type="domain" description="Thioredoxin" evidence="3">
    <location>
        <begin position="73"/>
        <end position="219"/>
    </location>
</feature>
<reference evidence="5" key="1">
    <citation type="journal article" date="2019" name="Int. J. Syst. Evol. Microbiol.">
        <title>The Global Catalogue of Microorganisms (GCM) 10K type strain sequencing project: providing services to taxonomists for standard genome sequencing and annotation.</title>
        <authorList>
            <consortium name="The Broad Institute Genomics Platform"/>
            <consortium name="The Broad Institute Genome Sequencing Center for Infectious Disease"/>
            <person name="Wu L."/>
            <person name="Ma J."/>
        </authorList>
    </citation>
    <scope>NUCLEOTIDE SEQUENCE [LARGE SCALE GENOMIC DNA]</scope>
    <source>
        <strain evidence="5">CCUG 61696</strain>
    </source>
</reference>
<dbReference type="InterPro" id="IPR006311">
    <property type="entry name" value="TAT_signal"/>
</dbReference>
<keyword evidence="2" id="KW-0472">Membrane</keyword>
<evidence type="ECO:0000256" key="2">
    <source>
        <dbReference type="SAM" id="Phobius"/>
    </source>
</evidence>
<protein>
    <submittedName>
        <fullName evidence="4">TlpA family protein disulfide reductase</fullName>
    </submittedName>
</protein>
<dbReference type="PANTHER" id="PTHR42852:SF17">
    <property type="entry name" value="THIOREDOXIN-LIKE PROTEIN HI_1115"/>
    <property type="match status" value="1"/>
</dbReference>
<accession>A0ABW3ZA54</accession>
<dbReference type="PROSITE" id="PS51318">
    <property type="entry name" value="TAT"/>
    <property type="match status" value="1"/>
</dbReference>
<evidence type="ECO:0000313" key="4">
    <source>
        <dbReference type="EMBL" id="MFD1333141.1"/>
    </source>
</evidence>
<dbReference type="Pfam" id="PF00578">
    <property type="entry name" value="AhpC-TSA"/>
    <property type="match status" value="1"/>
</dbReference>
<dbReference type="InterPro" id="IPR050553">
    <property type="entry name" value="Thioredoxin_ResA/DsbE_sf"/>
</dbReference>
<keyword evidence="5" id="KW-1185">Reference proteome</keyword>
<evidence type="ECO:0000313" key="5">
    <source>
        <dbReference type="Proteomes" id="UP001597171"/>
    </source>
</evidence>
<dbReference type="CDD" id="cd02966">
    <property type="entry name" value="TlpA_like_family"/>
    <property type="match status" value="1"/>
</dbReference>
<dbReference type="PANTHER" id="PTHR42852">
    <property type="entry name" value="THIOL:DISULFIDE INTERCHANGE PROTEIN DSBE"/>
    <property type="match status" value="1"/>
</dbReference>
<keyword evidence="2" id="KW-0812">Transmembrane</keyword>
<dbReference type="InterPro" id="IPR017937">
    <property type="entry name" value="Thioredoxin_CS"/>
</dbReference>
<dbReference type="InterPro" id="IPR000866">
    <property type="entry name" value="AhpC/TSA"/>
</dbReference>
<dbReference type="PROSITE" id="PS00194">
    <property type="entry name" value="THIOREDOXIN_1"/>
    <property type="match status" value="1"/>
</dbReference>
<dbReference type="Proteomes" id="UP001597171">
    <property type="component" value="Unassembled WGS sequence"/>
</dbReference>
<gene>
    <name evidence="4" type="ORF">ACFQ4O_14145</name>
</gene>
<organism evidence="4 5">
    <name type="scientific">Methylopila musalis</name>
    <dbReference type="NCBI Taxonomy" id="1134781"/>
    <lineage>
        <taxon>Bacteria</taxon>
        <taxon>Pseudomonadati</taxon>
        <taxon>Pseudomonadota</taxon>
        <taxon>Alphaproteobacteria</taxon>
        <taxon>Hyphomicrobiales</taxon>
        <taxon>Methylopilaceae</taxon>
        <taxon>Methylopila</taxon>
    </lineage>
</organism>
<proteinExistence type="predicted"/>
<dbReference type="InterPro" id="IPR036249">
    <property type="entry name" value="Thioredoxin-like_sf"/>
</dbReference>